<dbReference type="GO" id="GO:0005634">
    <property type="term" value="C:nucleus"/>
    <property type="evidence" value="ECO:0007669"/>
    <property type="project" value="InterPro"/>
</dbReference>
<evidence type="ECO:0000256" key="10">
    <source>
        <dbReference type="SAM" id="MobiDB-lite"/>
    </source>
</evidence>
<keyword evidence="7" id="KW-0175">Coiled coil</keyword>
<dbReference type="AlphaFoldDB" id="A0A1S8B656"/>
<organism evidence="11 12">
    <name type="scientific">Diplodia seriata</name>
    <dbReference type="NCBI Taxonomy" id="420778"/>
    <lineage>
        <taxon>Eukaryota</taxon>
        <taxon>Fungi</taxon>
        <taxon>Dikarya</taxon>
        <taxon>Ascomycota</taxon>
        <taxon>Pezizomycotina</taxon>
        <taxon>Dothideomycetes</taxon>
        <taxon>Dothideomycetes incertae sedis</taxon>
        <taxon>Botryosphaeriales</taxon>
        <taxon>Botryosphaeriaceae</taxon>
        <taxon>Diplodia</taxon>
    </lineage>
</organism>
<keyword evidence="6" id="KW-0995">Kinetochore</keyword>
<comment type="subcellular location">
    <subcellularLocation>
        <location evidence="1">Chromosome</location>
        <location evidence="1">Centromere</location>
        <location evidence="1">Kinetochore</location>
    </subcellularLocation>
</comment>
<dbReference type="GO" id="GO:0000070">
    <property type="term" value="P:mitotic sister chromatid segregation"/>
    <property type="evidence" value="ECO:0007669"/>
    <property type="project" value="TreeGrafter"/>
</dbReference>
<dbReference type="InterPro" id="IPR008685">
    <property type="entry name" value="Centromere_Mis12"/>
</dbReference>
<dbReference type="GO" id="GO:0051301">
    <property type="term" value="P:cell division"/>
    <property type="evidence" value="ECO:0007669"/>
    <property type="project" value="UniProtKB-KW"/>
</dbReference>
<evidence type="ECO:0000256" key="2">
    <source>
        <dbReference type="ARBA" id="ARBA00008643"/>
    </source>
</evidence>
<dbReference type="PANTHER" id="PTHR14527">
    <property type="entry name" value="PROTEIN MIS12 HOMOLOG"/>
    <property type="match status" value="1"/>
</dbReference>
<proteinExistence type="inferred from homology"/>
<gene>
    <name evidence="11" type="ORF">BK809_0001095</name>
</gene>
<comment type="caution">
    <text evidence="11">The sequence shown here is derived from an EMBL/GenBank/DDBJ whole genome shotgun (WGS) entry which is preliminary data.</text>
</comment>
<protein>
    <submittedName>
        <fullName evidence="11">Kinetochore-associated protein MTW1</fullName>
    </submittedName>
</protein>
<keyword evidence="8" id="KW-0131">Cell cycle</keyword>
<dbReference type="Proteomes" id="UP000190776">
    <property type="component" value="Unassembled WGS sequence"/>
</dbReference>
<keyword evidence="4" id="KW-0132">Cell division</keyword>
<dbReference type="GO" id="GO:0000444">
    <property type="term" value="C:MIS12/MIND type complex"/>
    <property type="evidence" value="ECO:0007669"/>
    <property type="project" value="TreeGrafter"/>
</dbReference>
<name>A0A1S8B656_9PEZI</name>
<dbReference type="PANTHER" id="PTHR14527:SF2">
    <property type="entry name" value="PROTEIN MIS12 HOMOLOG"/>
    <property type="match status" value="1"/>
</dbReference>
<evidence type="ECO:0000256" key="3">
    <source>
        <dbReference type="ARBA" id="ARBA00022454"/>
    </source>
</evidence>
<evidence type="ECO:0000256" key="5">
    <source>
        <dbReference type="ARBA" id="ARBA00022776"/>
    </source>
</evidence>
<keyword evidence="5" id="KW-0498">Mitosis</keyword>
<evidence type="ECO:0000256" key="8">
    <source>
        <dbReference type="ARBA" id="ARBA00023306"/>
    </source>
</evidence>
<feature type="compositionally biased region" description="Basic and acidic residues" evidence="10">
    <location>
        <begin position="299"/>
        <end position="314"/>
    </location>
</feature>
<evidence type="ECO:0000313" key="12">
    <source>
        <dbReference type="Proteomes" id="UP000190776"/>
    </source>
</evidence>
<evidence type="ECO:0000313" key="11">
    <source>
        <dbReference type="EMBL" id="OMP82904.1"/>
    </source>
</evidence>
<accession>A0A1S8B656</accession>
<evidence type="ECO:0000256" key="7">
    <source>
        <dbReference type="ARBA" id="ARBA00023054"/>
    </source>
</evidence>
<dbReference type="EMBL" id="MSZU01000113">
    <property type="protein sequence ID" value="OMP82904.1"/>
    <property type="molecule type" value="Genomic_DNA"/>
</dbReference>
<evidence type="ECO:0000256" key="9">
    <source>
        <dbReference type="ARBA" id="ARBA00023328"/>
    </source>
</evidence>
<keyword evidence="9" id="KW-0137">Centromere</keyword>
<evidence type="ECO:0000256" key="4">
    <source>
        <dbReference type="ARBA" id="ARBA00022618"/>
    </source>
</evidence>
<sequence>MINELVNRAVDAVEAGLLETPPSRLGFAARAAAENTIPDTDGEGNPLYPEARKEIEEGVHQLETLLEATVDKNFDKLEIYLLRNVLTVPEDLVPWVRINQHLTHFQGLQLPNASTSASTPLPTPESVQALRRKVQETNKLHSALLAERARNDALLKQLRSLLGGNANAAKTEPSSLAFLASASAARSLDISLPTDGSAALPKHEPLRQNTAFALSQLPALRQILQNLRPRIAGLGAPGGAGPGSEFARQRSEYVEKQTRRIMERRGMDVGNGEGGSEGLGRRMLPEEVRGMEAVAGLVGEKKGGESGNDERMEE</sequence>
<dbReference type="Pfam" id="PF05859">
    <property type="entry name" value="Mis12"/>
    <property type="match status" value="1"/>
</dbReference>
<feature type="region of interest" description="Disordered" evidence="10">
    <location>
        <begin position="294"/>
        <end position="314"/>
    </location>
</feature>
<dbReference type="OrthoDB" id="1884855at2759"/>
<dbReference type="GO" id="GO:0051382">
    <property type="term" value="P:kinetochore assembly"/>
    <property type="evidence" value="ECO:0007669"/>
    <property type="project" value="TreeGrafter"/>
</dbReference>
<evidence type="ECO:0000256" key="6">
    <source>
        <dbReference type="ARBA" id="ARBA00022838"/>
    </source>
</evidence>
<reference evidence="11 12" key="1">
    <citation type="submission" date="2017-01" db="EMBL/GenBank/DDBJ databases">
        <title>Draft genome sequence of Diplodia seriata F98.1, a fungal species involved in grapevine trunk diseases.</title>
        <authorList>
            <person name="Robert-Siegwald G."/>
            <person name="Vallet J."/>
            <person name="Abou-Mansour E."/>
            <person name="Xu J."/>
            <person name="Rey P."/>
            <person name="Bertsch C."/>
            <person name="Rego C."/>
            <person name="Larignon P."/>
            <person name="Fontaine F."/>
            <person name="Lebrun M.-H."/>
        </authorList>
    </citation>
    <scope>NUCLEOTIDE SEQUENCE [LARGE SCALE GENOMIC DNA]</scope>
    <source>
        <strain evidence="11 12">F98.1</strain>
    </source>
</reference>
<keyword evidence="3" id="KW-0158">Chromosome</keyword>
<evidence type="ECO:0000256" key="1">
    <source>
        <dbReference type="ARBA" id="ARBA00004629"/>
    </source>
</evidence>
<comment type="similarity">
    <text evidence="2">Belongs to the mis12 family.</text>
</comment>